<dbReference type="EMBL" id="SKBM01000004">
    <property type="protein sequence ID" value="TCZ64914.1"/>
    <property type="molecule type" value="Genomic_DNA"/>
</dbReference>
<dbReference type="CDD" id="cd02968">
    <property type="entry name" value="SCO"/>
    <property type="match status" value="1"/>
</dbReference>
<sequence>MHPPVAGAGRGRGAAGAAAAAGAAGGDAGRAAATAGPGAAAGGGGRRRPARPGAAGLRPAQRLAGAAAAGGGGAGRVRGAAPPARAGRVRVAGLQRLPQPGLRRGPARPAGPGARALIPRRLCLLGAVALLPGRARAGESRGGRLPPVTLLDPAGRRWPLAGLDPRRPVLVSFFFTGCVTLCPPQIMALEALREELARRPAPEVEARPLLLSISLDPAGDTPEAMRRHAARFGIAPGPEQGWLMLGGDPAALARVWSAFEVPGGGPDSHLAFVWIGRAGGRSWRRVGAFEPPERLAALLREAAP</sequence>
<evidence type="ECO:0000256" key="3">
    <source>
        <dbReference type="PIRSR" id="PIRSR603782-2"/>
    </source>
</evidence>
<comment type="caution">
    <text evidence="5">The sequence shown here is derived from an EMBL/GenBank/DDBJ whole genome shotgun (WGS) entry which is preliminary data.</text>
</comment>
<evidence type="ECO:0000256" key="4">
    <source>
        <dbReference type="SAM" id="MobiDB-lite"/>
    </source>
</evidence>
<keyword evidence="2" id="KW-0479">Metal-binding</keyword>
<organism evidence="5 6">
    <name type="scientific">Roseicella aquatilis</name>
    <dbReference type="NCBI Taxonomy" id="2527868"/>
    <lineage>
        <taxon>Bacteria</taxon>
        <taxon>Pseudomonadati</taxon>
        <taxon>Pseudomonadota</taxon>
        <taxon>Alphaproteobacteria</taxon>
        <taxon>Acetobacterales</taxon>
        <taxon>Roseomonadaceae</taxon>
        <taxon>Roseicella</taxon>
    </lineage>
</organism>
<protein>
    <submittedName>
        <fullName evidence="5">SCO family protein</fullName>
    </submittedName>
</protein>
<accession>A0A4R4DUW9</accession>
<dbReference type="SUPFAM" id="SSF52833">
    <property type="entry name" value="Thioredoxin-like"/>
    <property type="match status" value="1"/>
</dbReference>
<feature type="compositionally biased region" description="Low complexity" evidence="4">
    <location>
        <begin position="29"/>
        <end position="38"/>
    </location>
</feature>
<dbReference type="PANTHER" id="PTHR12151">
    <property type="entry name" value="ELECTRON TRANSPORT PROTIN SCO1/SENC FAMILY MEMBER"/>
    <property type="match status" value="1"/>
</dbReference>
<dbReference type="Proteomes" id="UP000295023">
    <property type="component" value="Unassembled WGS sequence"/>
</dbReference>
<evidence type="ECO:0000256" key="2">
    <source>
        <dbReference type="PIRSR" id="PIRSR603782-1"/>
    </source>
</evidence>
<dbReference type="Gene3D" id="3.40.30.10">
    <property type="entry name" value="Glutaredoxin"/>
    <property type="match status" value="1"/>
</dbReference>
<proteinExistence type="inferred from homology"/>
<feature type="binding site" evidence="2">
    <location>
        <position position="178"/>
    </location>
    <ligand>
        <name>Cu cation</name>
        <dbReference type="ChEBI" id="CHEBI:23378"/>
    </ligand>
</feature>
<dbReference type="Pfam" id="PF02630">
    <property type="entry name" value="SCO1-SenC"/>
    <property type="match status" value="1"/>
</dbReference>
<keyword evidence="6" id="KW-1185">Reference proteome</keyword>
<feature type="disulfide bond" description="Redox-active" evidence="3">
    <location>
        <begin position="178"/>
        <end position="182"/>
    </location>
</feature>
<dbReference type="InterPro" id="IPR036249">
    <property type="entry name" value="Thioredoxin-like_sf"/>
</dbReference>
<keyword evidence="2" id="KW-0186">Copper</keyword>
<feature type="region of interest" description="Disordered" evidence="4">
    <location>
        <begin position="18"/>
        <end position="111"/>
    </location>
</feature>
<dbReference type="AlphaFoldDB" id="A0A4R4DUW9"/>
<dbReference type="InterPro" id="IPR003782">
    <property type="entry name" value="SCO1/SenC"/>
</dbReference>
<name>A0A4R4DUW9_9PROT</name>
<evidence type="ECO:0000313" key="5">
    <source>
        <dbReference type="EMBL" id="TCZ64914.1"/>
    </source>
</evidence>
<keyword evidence="3" id="KW-1015">Disulfide bond</keyword>
<dbReference type="GO" id="GO:0046872">
    <property type="term" value="F:metal ion binding"/>
    <property type="evidence" value="ECO:0007669"/>
    <property type="project" value="UniProtKB-KW"/>
</dbReference>
<dbReference type="OrthoDB" id="5296507at2"/>
<feature type="compositionally biased region" description="Low complexity" evidence="4">
    <location>
        <begin position="51"/>
        <end position="67"/>
    </location>
</feature>
<evidence type="ECO:0000313" key="6">
    <source>
        <dbReference type="Proteomes" id="UP000295023"/>
    </source>
</evidence>
<dbReference type="PANTHER" id="PTHR12151:SF25">
    <property type="entry name" value="LINALOOL DEHYDRATASE_ISOMERASE DOMAIN-CONTAINING PROTEIN"/>
    <property type="match status" value="1"/>
</dbReference>
<feature type="binding site" evidence="2">
    <location>
        <position position="182"/>
    </location>
    <ligand>
        <name>Cu cation</name>
        <dbReference type="ChEBI" id="CHEBI:23378"/>
    </ligand>
</feature>
<gene>
    <name evidence="5" type="ORF">EXY23_05970</name>
</gene>
<comment type="similarity">
    <text evidence="1">Belongs to the SCO1/2 family.</text>
</comment>
<feature type="compositionally biased region" description="Low complexity" evidence="4">
    <location>
        <begin position="77"/>
        <end position="111"/>
    </location>
</feature>
<reference evidence="5 6" key="1">
    <citation type="submission" date="2019-03" db="EMBL/GenBank/DDBJ databases">
        <title>Paracraurococcus aquatilis NE82 genome sequence.</title>
        <authorList>
            <person name="Zhao Y."/>
            <person name="Du Z."/>
        </authorList>
    </citation>
    <scope>NUCLEOTIDE SEQUENCE [LARGE SCALE GENOMIC DNA]</scope>
    <source>
        <strain evidence="5 6">NE82</strain>
    </source>
</reference>
<evidence type="ECO:0000256" key="1">
    <source>
        <dbReference type="ARBA" id="ARBA00010996"/>
    </source>
</evidence>